<evidence type="ECO:0000313" key="5">
    <source>
        <dbReference type="Proteomes" id="UP000448867"/>
    </source>
</evidence>
<dbReference type="PIRSF" id="PIRSF017388">
    <property type="entry name" value="Esterase_lipase"/>
    <property type="match status" value="1"/>
</dbReference>
<organism evidence="4 5">
    <name type="scientific">Metabacillus lacus</name>
    <dbReference type="NCBI Taxonomy" id="1983721"/>
    <lineage>
        <taxon>Bacteria</taxon>
        <taxon>Bacillati</taxon>
        <taxon>Bacillota</taxon>
        <taxon>Bacilli</taxon>
        <taxon>Bacillales</taxon>
        <taxon>Bacillaceae</taxon>
        <taxon>Metabacillus</taxon>
    </lineage>
</organism>
<dbReference type="GO" id="GO:0052689">
    <property type="term" value="F:carboxylic ester hydrolase activity"/>
    <property type="evidence" value="ECO:0007669"/>
    <property type="project" value="InterPro"/>
</dbReference>
<feature type="active site" description="Nucleophile" evidence="1">
    <location>
        <position position="98"/>
    </location>
</feature>
<feature type="active site" description="Charge relay system" evidence="1">
    <location>
        <position position="193"/>
    </location>
</feature>
<keyword evidence="5" id="KW-1185">Reference proteome</keyword>
<dbReference type="AlphaFoldDB" id="A0A7X2IYE9"/>
<reference evidence="4 5" key="1">
    <citation type="submission" date="2019-11" db="EMBL/GenBank/DDBJ databases">
        <title>Bacillus lacus genome.</title>
        <authorList>
            <person name="Allen C.J."/>
            <person name="Newman J.D."/>
        </authorList>
    </citation>
    <scope>NUCLEOTIDE SEQUENCE [LARGE SCALE GENOMIC DNA]</scope>
    <source>
        <strain evidence="4 5">KCTC 33946</strain>
    </source>
</reference>
<feature type="binding site" evidence="2">
    <location>
        <position position="99"/>
    </location>
    <ligand>
        <name>substrate</name>
    </ligand>
</feature>
<dbReference type="PANTHER" id="PTHR11614">
    <property type="entry name" value="PHOSPHOLIPASE-RELATED"/>
    <property type="match status" value="1"/>
</dbReference>
<evidence type="ECO:0000259" key="3">
    <source>
        <dbReference type="Pfam" id="PF12146"/>
    </source>
</evidence>
<dbReference type="InterPro" id="IPR051044">
    <property type="entry name" value="MAG_DAG_Lipase"/>
</dbReference>
<keyword evidence="4" id="KW-0378">Hydrolase</keyword>
<dbReference type="Gene3D" id="3.40.50.1820">
    <property type="entry name" value="alpha/beta hydrolase"/>
    <property type="match status" value="1"/>
</dbReference>
<accession>A0A7X2IYE9</accession>
<feature type="binding site" evidence="2">
    <location>
        <position position="30"/>
    </location>
    <ligand>
        <name>substrate</name>
    </ligand>
</feature>
<gene>
    <name evidence="4" type="ORF">GJU40_08025</name>
</gene>
<evidence type="ECO:0000313" key="4">
    <source>
        <dbReference type="EMBL" id="MRX72107.1"/>
    </source>
</evidence>
<dbReference type="Proteomes" id="UP000448867">
    <property type="component" value="Unassembled WGS sequence"/>
</dbReference>
<dbReference type="Pfam" id="PF12146">
    <property type="entry name" value="Hydrolase_4"/>
    <property type="match status" value="2"/>
</dbReference>
<dbReference type="InterPro" id="IPR022742">
    <property type="entry name" value="Hydrolase_4"/>
</dbReference>
<feature type="domain" description="Serine aminopeptidase S33" evidence="3">
    <location>
        <begin position="158"/>
        <end position="225"/>
    </location>
</feature>
<dbReference type="InterPro" id="IPR012354">
    <property type="entry name" value="Esterase_lipase"/>
</dbReference>
<feature type="active site" description="Charge relay system" evidence="1">
    <location>
        <position position="223"/>
    </location>
</feature>
<comment type="caution">
    <text evidence="4">The sequence shown here is derived from an EMBL/GenBank/DDBJ whole genome shotgun (WGS) entry which is preliminary data.</text>
</comment>
<dbReference type="OrthoDB" id="9786110at2"/>
<protein>
    <submittedName>
        <fullName evidence="4">Alpha/beta fold hydrolase</fullName>
    </submittedName>
</protein>
<dbReference type="SUPFAM" id="SSF53474">
    <property type="entry name" value="alpha/beta-Hydrolases"/>
    <property type="match status" value="1"/>
</dbReference>
<evidence type="ECO:0000256" key="1">
    <source>
        <dbReference type="PIRSR" id="PIRSR017388-1"/>
    </source>
</evidence>
<dbReference type="EMBL" id="WKKI01000011">
    <property type="protein sequence ID" value="MRX72107.1"/>
    <property type="molecule type" value="Genomic_DNA"/>
</dbReference>
<evidence type="ECO:0000256" key="2">
    <source>
        <dbReference type="PIRSR" id="PIRSR017388-2"/>
    </source>
</evidence>
<name>A0A7X2IYE9_9BACI</name>
<sequence>MKREHYNVIQGADSFYYSGNSTGVLICHGFNGTPQSVEEIGRKYADQGYTVYAPRLWGHGTSEHDMQNACYQDWLQSLSDGFHYLKRSCSDIFLVGQSMGGTLCLHTAAKLLQPNGLVLINAAINDVGYMDIKEAAEFIEEGSPDIKAPGVYEITYPKVPFTAVNELLSLMKKTSRCLKSIHCPVLLITSRIDHVVPPANSDYIFNSISSPVKERVILENSYHVASMDYDKEEIVQQSCNFFRRNAELQHV</sequence>
<proteinExistence type="predicted"/>
<feature type="domain" description="Serine aminopeptidase S33" evidence="3">
    <location>
        <begin position="24"/>
        <end position="132"/>
    </location>
</feature>
<dbReference type="RefSeq" id="WP_154307291.1">
    <property type="nucleotide sequence ID" value="NZ_WKKI01000011.1"/>
</dbReference>
<dbReference type="InterPro" id="IPR029058">
    <property type="entry name" value="AB_hydrolase_fold"/>
</dbReference>